<dbReference type="SUPFAM" id="SSF48452">
    <property type="entry name" value="TPR-like"/>
    <property type="match status" value="1"/>
</dbReference>
<name>A0A420W0D1_9SPHI</name>
<comment type="caution">
    <text evidence="1">The sequence shown here is derived from an EMBL/GenBank/DDBJ whole genome shotgun (WGS) entry which is preliminary data.</text>
</comment>
<protein>
    <submittedName>
        <fullName evidence="1">Uncharacterized protein</fullName>
    </submittedName>
</protein>
<dbReference type="InterPro" id="IPR011990">
    <property type="entry name" value="TPR-like_helical_dom_sf"/>
</dbReference>
<sequence length="62" mass="6952">MAQATDIFSVNTILYPTSGNLYDRLTEAYLKAGQKDKAKQPYKKMPKTNPGSKIAIKILYTL</sequence>
<dbReference type="AlphaFoldDB" id="A0A420W0D1"/>
<gene>
    <name evidence="1" type="ORF">D7322_07725</name>
</gene>
<organism evidence="1 2">
    <name type="scientific">Sphingobacterium puteale</name>
    <dbReference type="NCBI Taxonomy" id="2420510"/>
    <lineage>
        <taxon>Bacteria</taxon>
        <taxon>Pseudomonadati</taxon>
        <taxon>Bacteroidota</taxon>
        <taxon>Sphingobacteriia</taxon>
        <taxon>Sphingobacteriales</taxon>
        <taxon>Sphingobacteriaceae</taxon>
        <taxon>Sphingobacterium</taxon>
    </lineage>
</organism>
<evidence type="ECO:0000313" key="1">
    <source>
        <dbReference type="EMBL" id="RKO71989.1"/>
    </source>
</evidence>
<accession>A0A420W0D1</accession>
<dbReference type="Proteomes" id="UP000282423">
    <property type="component" value="Unassembled WGS sequence"/>
</dbReference>
<keyword evidence="2" id="KW-1185">Reference proteome</keyword>
<evidence type="ECO:0000313" key="2">
    <source>
        <dbReference type="Proteomes" id="UP000282423"/>
    </source>
</evidence>
<reference evidence="1 2" key="1">
    <citation type="submission" date="2018-10" db="EMBL/GenBank/DDBJ databases">
        <title>Sphingobacterium sp. M05W1-28.</title>
        <authorList>
            <person name="Cai H."/>
        </authorList>
    </citation>
    <scope>NUCLEOTIDE SEQUENCE [LARGE SCALE GENOMIC DNA]</scope>
    <source>
        <strain evidence="1 2">M05W1-28</strain>
    </source>
</reference>
<proteinExistence type="predicted"/>
<dbReference type="EMBL" id="RBWS01000006">
    <property type="protein sequence ID" value="RKO71989.1"/>
    <property type="molecule type" value="Genomic_DNA"/>
</dbReference>